<keyword evidence="1" id="KW-0812">Transmembrane</keyword>
<dbReference type="EMBL" id="JAGPYM010000005">
    <property type="protein sequence ID" value="KAH6894464.1"/>
    <property type="molecule type" value="Genomic_DNA"/>
</dbReference>
<dbReference type="AlphaFoldDB" id="A0A9P8WE37"/>
<comment type="caution">
    <text evidence="2">The sequence shown here is derived from an EMBL/GenBank/DDBJ whole genome shotgun (WGS) entry which is preliminary data.</text>
</comment>
<evidence type="ECO:0000313" key="3">
    <source>
        <dbReference type="Proteomes" id="UP000777438"/>
    </source>
</evidence>
<evidence type="ECO:0000256" key="1">
    <source>
        <dbReference type="SAM" id="Phobius"/>
    </source>
</evidence>
<accession>A0A9P8WE37</accession>
<protein>
    <submittedName>
        <fullName evidence="2">Uncharacterized protein</fullName>
    </submittedName>
</protein>
<evidence type="ECO:0000313" key="2">
    <source>
        <dbReference type="EMBL" id="KAH6894464.1"/>
    </source>
</evidence>
<proteinExistence type="predicted"/>
<name>A0A9P8WE37_9HYPO</name>
<feature type="transmembrane region" description="Helical" evidence="1">
    <location>
        <begin position="9"/>
        <end position="27"/>
    </location>
</feature>
<dbReference type="OrthoDB" id="4664297at2759"/>
<keyword evidence="1" id="KW-1133">Transmembrane helix</keyword>
<organism evidence="2 3">
    <name type="scientific">Thelonectria olida</name>
    <dbReference type="NCBI Taxonomy" id="1576542"/>
    <lineage>
        <taxon>Eukaryota</taxon>
        <taxon>Fungi</taxon>
        <taxon>Dikarya</taxon>
        <taxon>Ascomycota</taxon>
        <taxon>Pezizomycotina</taxon>
        <taxon>Sordariomycetes</taxon>
        <taxon>Hypocreomycetidae</taxon>
        <taxon>Hypocreales</taxon>
        <taxon>Nectriaceae</taxon>
        <taxon>Thelonectria</taxon>
    </lineage>
</organism>
<keyword evidence="1" id="KW-0472">Membrane</keyword>
<keyword evidence="3" id="KW-1185">Reference proteome</keyword>
<dbReference type="Gene3D" id="2.60.40.2970">
    <property type="match status" value="1"/>
</dbReference>
<dbReference type="Proteomes" id="UP000777438">
    <property type="component" value="Unassembled WGS sequence"/>
</dbReference>
<reference evidence="2 3" key="1">
    <citation type="journal article" date="2021" name="Nat. Commun.">
        <title>Genetic determinants of endophytism in the Arabidopsis root mycobiome.</title>
        <authorList>
            <person name="Mesny F."/>
            <person name="Miyauchi S."/>
            <person name="Thiergart T."/>
            <person name="Pickel B."/>
            <person name="Atanasova L."/>
            <person name="Karlsson M."/>
            <person name="Huettel B."/>
            <person name="Barry K.W."/>
            <person name="Haridas S."/>
            <person name="Chen C."/>
            <person name="Bauer D."/>
            <person name="Andreopoulos W."/>
            <person name="Pangilinan J."/>
            <person name="LaButti K."/>
            <person name="Riley R."/>
            <person name="Lipzen A."/>
            <person name="Clum A."/>
            <person name="Drula E."/>
            <person name="Henrissat B."/>
            <person name="Kohler A."/>
            <person name="Grigoriev I.V."/>
            <person name="Martin F.M."/>
            <person name="Hacquard S."/>
        </authorList>
    </citation>
    <scope>NUCLEOTIDE SEQUENCE [LARGE SCALE GENOMIC DNA]</scope>
    <source>
        <strain evidence="2 3">MPI-CAGE-CH-0241</strain>
    </source>
</reference>
<sequence length="204" mass="21806">MSFLRTSSAARLFVGLFVTAGVFTYYINSSPPLSTQMDQEATPGPIAGITVSIKQKSASPPTISVRVANTNTDPVTFLSYGSPLDGLVLQLGLLSITPDGGSAPLDIPTLEVQRKWPPDLDSLITLAPKEAQQQDIVIKEGIVSPESVGAKATVQLKGKWQAVWGKAKEDISEESLNKAGIAEDAYSGDFSSNETEMVITSWKY</sequence>
<gene>
    <name evidence="2" type="ORF">B0T10DRAFT_480518</name>
</gene>